<sequence>MSDRTREPQWIDADGYQLALDGGEIRCRNACGRPLKTIPAKVRKTEAFNILSATRELLARHDERCQSTVLGWFLNGEEVPLALIEAVWEDEAWRHWLTDLVIRSGTVTGLLRDVDDRGLHVLSPDSGSVTVAVTGTGTLTFPHPAEIPGIAAWRELAIDSGIHQNIEQLFREVHPRPEDEETLRASLGAYADAMYEETSDLLERARDAGFVASLDGVRVTVGESGVLTTAVLEIRTDGLDDGADLDYLYFERDGRTISPEDVGPVAYSEAIRMGRYIYAGGTLETEIDGW</sequence>
<organism evidence="2 3">
    <name type="scientific">Corynebacterium marambiense</name>
    <dbReference type="NCBI Taxonomy" id="2765364"/>
    <lineage>
        <taxon>Bacteria</taxon>
        <taxon>Bacillati</taxon>
        <taxon>Actinomycetota</taxon>
        <taxon>Actinomycetes</taxon>
        <taxon>Mycobacteriales</taxon>
        <taxon>Corynebacteriaceae</taxon>
        <taxon>Corynebacterium</taxon>
    </lineage>
</organism>
<dbReference type="EMBL" id="JAEIOT010000008">
    <property type="protein sequence ID" value="MBI9001106.1"/>
    <property type="molecule type" value="Genomic_DNA"/>
</dbReference>
<evidence type="ECO:0000259" key="1">
    <source>
        <dbReference type="Pfam" id="PF13569"/>
    </source>
</evidence>
<evidence type="ECO:0000313" key="2">
    <source>
        <dbReference type="EMBL" id="MBI9001106.1"/>
    </source>
</evidence>
<protein>
    <submittedName>
        <fullName evidence="2">DUF4132 domain-containing protein</fullName>
    </submittedName>
</protein>
<evidence type="ECO:0000313" key="3">
    <source>
        <dbReference type="Proteomes" id="UP000625574"/>
    </source>
</evidence>
<proteinExistence type="predicted"/>
<accession>A0ABS0VWF3</accession>
<dbReference type="InterPro" id="IPR025406">
    <property type="entry name" value="DUF4132"/>
</dbReference>
<reference evidence="2 3" key="1">
    <citation type="submission" date="2020-12" db="EMBL/GenBank/DDBJ databases">
        <title>Genome public.</title>
        <authorList>
            <person name="Sun Q."/>
        </authorList>
    </citation>
    <scope>NUCLEOTIDE SEQUENCE [LARGE SCALE GENOMIC DNA]</scope>
    <source>
        <strain evidence="2 3">CCM 8864</strain>
    </source>
</reference>
<feature type="domain" description="DUF4132" evidence="1">
    <location>
        <begin position="32"/>
        <end position="210"/>
    </location>
</feature>
<dbReference type="RefSeq" id="WP_198736566.1">
    <property type="nucleotide sequence ID" value="NZ_JAEIOT010000008.1"/>
</dbReference>
<comment type="caution">
    <text evidence="2">The sequence shown here is derived from an EMBL/GenBank/DDBJ whole genome shotgun (WGS) entry which is preliminary data.</text>
</comment>
<name>A0ABS0VWF3_9CORY</name>
<dbReference type="Proteomes" id="UP000625574">
    <property type="component" value="Unassembled WGS sequence"/>
</dbReference>
<dbReference type="Pfam" id="PF13569">
    <property type="entry name" value="DUF4132"/>
    <property type="match status" value="1"/>
</dbReference>
<keyword evidence="3" id="KW-1185">Reference proteome</keyword>
<gene>
    <name evidence="2" type="ORF">JDV76_09020</name>
</gene>